<dbReference type="InterPro" id="IPR014349">
    <property type="entry name" value="Rieske_Fe-S_prot"/>
</dbReference>
<dbReference type="PANTHER" id="PTHR10134">
    <property type="entry name" value="CYTOCHROME B-C1 COMPLEX SUBUNIT RIESKE, MITOCHONDRIAL"/>
    <property type="match status" value="1"/>
</dbReference>
<dbReference type="Proteomes" id="UP001589862">
    <property type="component" value="Unassembled WGS sequence"/>
</dbReference>
<dbReference type="Gene3D" id="2.102.10.10">
    <property type="entry name" value="Rieske [2Fe-2S] iron-sulphur domain"/>
    <property type="match status" value="1"/>
</dbReference>
<dbReference type="InterPro" id="IPR036922">
    <property type="entry name" value="Rieske_2Fe-2S_sf"/>
</dbReference>
<organism evidence="10 11">
    <name type="scientific">Micrococcoides hystricis</name>
    <dbReference type="NCBI Taxonomy" id="1572761"/>
    <lineage>
        <taxon>Bacteria</taxon>
        <taxon>Bacillati</taxon>
        <taxon>Actinomycetota</taxon>
        <taxon>Actinomycetes</taxon>
        <taxon>Micrococcales</taxon>
        <taxon>Micrococcaceae</taxon>
        <taxon>Micrococcoides</taxon>
    </lineage>
</organism>
<evidence type="ECO:0000256" key="8">
    <source>
        <dbReference type="ARBA" id="ARBA00029586"/>
    </source>
</evidence>
<protein>
    <recommendedName>
        <fullName evidence="2">Cytochrome bc1 complex Rieske iron-sulfur subunit</fullName>
    </recommendedName>
    <alternativeName>
        <fullName evidence="8">Cytochrome bc1 reductase complex subunit QcrA</fullName>
    </alternativeName>
</protein>
<proteinExistence type="predicted"/>
<dbReference type="Pfam" id="PF00355">
    <property type="entry name" value="Rieske"/>
    <property type="match status" value="1"/>
</dbReference>
<dbReference type="SUPFAM" id="SSF50022">
    <property type="entry name" value="ISP domain"/>
    <property type="match status" value="1"/>
</dbReference>
<comment type="function">
    <text evidence="1">Iron-sulfur subunit of the cytochrome bc1 complex, an essential component of the respiratory electron transport chain required for ATP synthesis. The bc1 complex catalyzes the oxidation of menaquinol and the reduction of cytochrome c in the respiratory chain. The bc1 complex operates through a Q-cycle mechanism that couples electron transfer to generation of the proton gradient that drives ATP synthesis.</text>
</comment>
<keyword evidence="7" id="KW-1015">Disulfide bond</keyword>
<evidence type="ECO:0000313" key="10">
    <source>
        <dbReference type="EMBL" id="MFC0580896.1"/>
    </source>
</evidence>
<evidence type="ECO:0000313" key="11">
    <source>
        <dbReference type="Proteomes" id="UP001589862"/>
    </source>
</evidence>
<feature type="domain" description="Rieske" evidence="9">
    <location>
        <begin position="50"/>
        <end position="143"/>
    </location>
</feature>
<dbReference type="Pfam" id="PF10518">
    <property type="entry name" value="TAT_signal"/>
    <property type="match status" value="1"/>
</dbReference>
<keyword evidence="3" id="KW-0001">2Fe-2S</keyword>
<keyword evidence="5" id="KW-0408">Iron</keyword>
<keyword evidence="11" id="KW-1185">Reference proteome</keyword>
<dbReference type="InterPro" id="IPR006311">
    <property type="entry name" value="TAT_signal"/>
</dbReference>
<dbReference type="EMBL" id="JBHLUB010000001">
    <property type="protein sequence ID" value="MFC0580896.1"/>
    <property type="molecule type" value="Genomic_DNA"/>
</dbReference>
<evidence type="ECO:0000256" key="1">
    <source>
        <dbReference type="ARBA" id="ARBA00002494"/>
    </source>
</evidence>
<keyword evidence="4" id="KW-0479">Metal-binding</keyword>
<dbReference type="PROSITE" id="PS51296">
    <property type="entry name" value="RIESKE"/>
    <property type="match status" value="1"/>
</dbReference>
<reference evidence="10 11" key="1">
    <citation type="submission" date="2024-09" db="EMBL/GenBank/DDBJ databases">
        <authorList>
            <person name="Sun Q."/>
            <person name="Mori K."/>
        </authorList>
    </citation>
    <scope>NUCLEOTIDE SEQUENCE [LARGE SCALE GENOMIC DNA]</scope>
    <source>
        <strain evidence="10 11">NCAIM B.02604</strain>
    </source>
</reference>
<gene>
    <name evidence="10" type="ORF">ACFFFR_00625</name>
</gene>
<sequence>MSEEHCCADCGGPSRRHVIKGAAAVAAVGTLGLAASACAPKKTPLPTELTKVATVDEVPVGTGKSVMAGETPVLLAQPSAGQFIAYSSKCPHQGCVVGVDTENFLCPCHNSGFDFAEGIPQFGPAREPLTQLTCEVQGNDILVRG</sequence>
<dbReference type="RefSeq" id="WP_377457297.1">
    <property type="nucleotide sequence ID" value="NZ_JBHLUB010000001.1"/>
</dbReference>
<comment type="caution">
    <text evidence="10">The sequence shown here is derived from an EMBL/GenBank/DDBJ whole genome shotgun (WGS) entry which is preliminary data.</text>
</comment>
<dbReference type="NCBIfam" id="TIGR01409">
    <property type="entry name" value="TAT_signal_seq"/>
    <property type="match status" value="1"/>
</dbReference>
<evidence type="ECO:0000259" key="9">
    <source>
        <dbReference type="PROSITE" id="PS51296"/>
    </source>
</evidence>
<keyword evidence="6" id="KW-0411">Iron-sulfur</keyword>
<evidence type="ECO:0000256" key="3">
    <source>
        <dbReference type="ARBA" id="ARBA00022714"/>
    </source>
</evidence>
<dbReference type="InterPro" id="IPR019546">
    <property type="entry name" value="TAT_signal_bac_arc"/>
</dbReference>
<dbReference type="InterPro" id="IPR017941">
    <property type="entry name" value="Rieske_2Fe-2S"/>
</dbReference>
<dbReference type="CDD" id="cd03467">
    <property type="entry name" value="Rieske"/>
    <property type="match status" value="1"/>
</dbReference>
<evidence type="ECO:0000256" key="2">
    <source>
        <dbReference type="ARBA" id="ARBA00015816"/>
    </source>
</evidence>
<evidence type="ECO:0000256" key="7">
    <source>
        <dbReference type="ARBA" id="ARBA00023157"/>
    </source>
</evidence>
<evidence type="ECO:0000256" key="6">
    <source>
        <dbReference type="ARBA" id="ARBA00023014"/>
    </source>
</evidence>
<name>A0ABV6P8F2_9MICC</name>
<dbReference type="PROSITE" id="PS51318">
    <property type="entry name" value="TAT"/>
    <property type="match status" value="1"/>
</dbReference>
<evidence type="ECO:0000256" key="5">
    <source>
        <dbReference type="ARBA" id="ARBA00023004"/>
    </source>
</evidence>
<evidence type="ECO:0000256" key="4">
    <source>
        <dbReference type="ARBA" id="ARBA00022723"/>
    </source>
</evidence>
<accession>A0ABV6P8F2</accession>